<evidence type="ECO:0000256" key="2">
    <source>
        <dbReference type="SAM" id="MobiDB-lite"/>
    </source>
</evidence>
<feature type="coiled-coil region" evidence="1">
    <location>
        <begin position="1021"/>
        <end position="1072"/>
    </location>
</feature>
<feature type="region of interest" description="Disordered" evidence="2">
    <location>
        <begin position="679"/>
        <end position="703"/>
    </location>
</feature>
<reference evidence="3" key="1">
    <citation type="submission" date="2019-06" db="EMBL/GenBank/DDBJ databases">
        <authorList>
            <person name="Zheng W."/>
        </authorList>
    </citation>
    <scope>NUCLEOTIDE SEQUENCE</scope>
    <source>
        <strain evidence="3">QDHG01</strain>
    </source>
</reference>
<evidence type="ECO:0000256" key="1">
    <source>
        <dbReference type="SAM" id="Coils"/>
    </source>
</evidence>
<feature type="compositionally biased region" description="Polar residues" evidence="2">
    <location>
        <begin position="320"/>
        <end position="337"/>
    </location>
</feature>
<feature type="region of interest" description="Disordered" evidence="2">
    <location>
        <begin position="279"/>
        <end position="304"/>
    </location>
</feature>
<feature type="compositionally biased region" description="Polar residues" evidence="2">
    <location>
        <begin position="172"/>
        <end position="198"/>
    </location>
</feature>
<feature type="compositionally biased region" description="Polar residues" evidence="2">
    <location>
        <begin position="1099"/>
        <end position="1114"/>
    </location>
</feature>
<feature type="region of interest" description="Disordered" evidence="2">
    <location>
        <begin position="320"/>
        <end position="341"/>
    </location>
</feature>
<proteinExistence type="predicted"/>
<accession>A0A8J8NHL8</accession>
<feature type="compositionally biased region" description="Basic and acidic residues" evidence="2">
    <location>
        <begin position="593"/>
        <end position="603"/>
    </location>
</feature>
<sequence>MSNYLASAQLQQQRTVIKKQLNELRPTSNASAVQQDGSKKRQLIENIINGAVTQQEQQTSISASSQQKKPSAIHQGGLASEKHFTTQELAKLHLRTSAANPVPPVKKVTKEELKKAGSKASFAGGGTMGYMKLEKESLLMLEAGQSMSSSKGMMSQEQQERLKNFTRRPFSVKSNTSRPGTANSQNQQTATPEAQNEFQMDDDVYEEISIPDVDYEERMKLMKMLDQREKDREELELESAFADLKKQANLKNEEELDTLTNVSVQEMKEMKEERKQVNIYKPTLKKQGGQQETLRQAPPQQQKQPSPFAIMMNQQQFYPNMQPSHSQQSFDDSMSESSRLDLPTPSPQLYKYKNALVPLPQGNDGNARLDHIYAQIRELQQFKDEIKDDLDDFLDEVDAKSIITNQDQFDDVVDIIANEQRERGEQIVDYQEKGMADDQLSEAASEVLDENGKPFWMKFFKADYLEDSDPVTQNMPAIEQKPVPKGKQINVPKQIKGKKLTPEEQEKVRKELEKVRKLDAMLAQKTRFERDYKNALLEKEQVRRELEDEERRLRQQALRQQQMQQSKISDKPAGAKKPGKPPSAANQKQRATATEKGRKPTKDDQDEDDTGDTFLTDMLNKKRSGSQASTKKKTSKIHEEEDEDGDSDELQDVVYDYAQTQFLLEEADDFLYQPILTLPAPGDDKRSSHNQSQTSFKSNMTSGSKNFMALNKERARDYNPFRPAMKCDTLDEESKSRLNRLTEEIDCDLESYMKKKDEFYAIEMEKSEYGPINDPNNAYLYSKDDVDKIEKINESLRKVAPMLPMLEDDFQPSGQKSKLGLDPLRKDYDHSKFINGASNFDDKLSMRSLPMSTATRKSNITMLTHNTFKSGMGALPRERKLREIAEQRLLQGQLRDIDNNLKRIQQSDDLSYAPSEGNLSDSKCFAVALQKKVIDQDILSRLIEEAREEEDRFSIMYDPSDVDGNGENGKQMVLHAAGQKERTMRELAKIDEQSHRFDEANLMFNDIEKTKDRYLEVLDTVQEREKSILNLEKKVNKLYKESESQANKIDEKASLKKRLLDYEKEMKDAISDLEFKEKYYQQIRDKESELTLQMEAQLTENALQPPSTKFTSQLDDTEDDDRLSKIMRDIESFNQIQADLDESERQLTDHNLEVLAAVQVHQEGRDDGANELVEFTKRQIELYKSEMQQQEQQK</sequence>
<name>A0A8J8NHL8_HALGN</name>
<feature type="compositionally biased region" description="Low complexity" evidence="2">
    <location>
        <begin position="146"/>
        <end position="157"/>
    </location>
</feature>
<organism evidence="3 4">
    <name type="scientific">Halteria grandinella</name>
    <dbReference type="NCBI Taxonomy" id="5974"/>
    <lineage>
        <taxon>Eukaryota</taxon>
        <taxon>Sar</taxon>
        <taxon>Alveolata</taxon>
        <taxon>Ciliophora</taxon>
        <taxon>Intramacronucleata</taxon>
        <taxon>Spirotrichea</taxon>
        <taxon>Stichotrichia</taxon>
        <taxon>Sporadotrichida</taxon>
        <taxon>Halteriidae</taxon>
        <taxon>Halteria</taxon>
    </lineage>
</organism>
<dbReference type="EMBL" id="RRYP01017016">
    <property type="protein sequence ID" value="TNV74425.1"/>
    <property type="molecule type" value="Genomic_DNA"/>
</dbReference>
<feature type="coiled-coil region" evidence="1">
    <location>
        <begin position="1133"/>
        <end position="1193"/>
    </location>
</feature>
<feature type="region of interest" description="Disordered" evidence="2">
    <location>
        <begin position="146"/>
        <end position="198"/>
    </location>
</feature>
<keyword evidence="1" id="KW-0175">Coiled coil</keyword>
<evidence type="ECO:0000313" key="3">
    <source>
        <dbReference type="EMBL" id="TNV74425.1"/>
    </source>
</evidence>
<dbReference type="AlphaFoldDB" id="A0A8J8NHL8"/>
<keyword evidence="4" id="KW-1185">Reference proteome</keyword>
<feature type="compositionally biased region" description="Low complexity" evidence="2">
    <location>
        <begin position="555"/>
        <end position="576"/>
    </location>
</feature>
<feature type="region of interest" description="Disordered" evidence="2">
    <location>
        <begin position="1099"/>
        <end position="1119"/>
    </location>
</feature>
<evidence type="ECO:0000313" key="4">
    <source>
        <dbReference type="Proteomes" id="UP000785679"/>
    </source>
</evidence>
<feature type="compositionally biased region" description="Polar residues" evidence="2">
    <location>
        <begin position="689"/>
        <end position="703"/>
    </location>
</feature>
<dbReference type="OrthoDB" id="10603827at2759"/>
<dbReference type="Proteomes" id="UP000785679">
    <property type="component" value="Unassembled WGS sequence"/>
</dbReference>
<protein>
    <submittedName>
        <fullName evidence="3">Uncharacterized protein</fullName>
    </submittedName>
</protein>
<comment type="caution">
    <text evidence="3">The sequence shown here is derived from an EMBL/GenBank/DDBJ whole genome shotgun (WGS) entry which is preliminary data.</text>
</comment>
<feature type="compositionally biased region" description="Acidic residues" evidence="2">
    <location>
        <begin position="640"/>
        <end position="650"/>
    </location>
</feature>
<gene>
    <name evidence="3" type="ORF">FGO68_gene6725</name>
</gene>
<feature type="region of interest" description="Disordered" evidence="2">
    <location>
        <begin position="552"/>
        <end position="650"/>
    </location>
</feature>